<dbReference type="GO" id="GO:0046872">
    <property type="term" value="F:metal ion binding"/>
    <property type="evidence" value="ECO:0007669"/>
    <property type="project" value="UniProtKB-KW"/>
</dbReference>
<keyword evidence="4" id="KW-0547">Nucleotide-binding</keyword>
<evidence type="ECO:0000256" key="4">
    <source>
        <dbReference type="ARBA" id="ARBA00022741"/>
    </source>
</evidence>
<sequence>MNAPLRPALRSKEDVLRALVDEISIPPHMDEKARGRYRSIGDWLNRDASTLKFLDPRISAQGSFMLGTVIRPVGDRDAYDVDLVCRLAKATMAMFTQAGLKAAVGVEIQSYVQAHNMASAPRDGRRCWTLDYADEASFHLDILPCLNAEQQFRTRLSAAGIVESIGVSADTAVGITDKNSPGYNVPGGAWNISNPTGYGRWFRLRQVLVLEPWRRAQMAAGRVFASVEDVPNHEVRTPLQDTIKLLKRHRDGMFDGDEDRPISIIISTLAARAYHGEATIAETLAAVLPAMAGLIETRGGQPWVSNPSYPLENFADKWPAAPRKQELFMRWLAQANRDFGEYLRGSRFNDIPAGLTKRLTERTVGKVIPRLALTTPALALVPAAAVQAETSRVIADGRATKPWTP</sequence>
<accession>A0A840STP3</accession>
<keyword evidence="8" id="KW-0051">Antiviral defense</keyword>
<organism evidence="12 13">
    <name type="scientific">Amaricoccus macauensis</name>
    <dbReference type="NCBI Taxonomy" id="57001"/>
    <lineage>
        <taxon>Bacteria</taxon>
        <taxon>Pseudomonadati</taxon>
        <taxon>Pseudomonadota</taxon>
        <taxon>Alphaproteobacteria</taxon>
        <taxon>Rhodobacterales</taxon>
        <taxon>Paracoccaceae</taxon>
        <taxon>Amaricoccus</taxon>
    </lineage>
</organism>
<keyword evidence="1" id="KW-0808">Transferase</keyword>
<keyword evidence="7" id="KW-0546">Nucleotide metabolism</keyword>
<keyword evidence="5" id="KW-0067">ATP-binding</keyword>
<dbReference type="EMBL" id="JACHFM010000010">
    <property type="protein sequence ID" value="MBB5224554.1"/>
    <property type="molecule type" value="Genomic_DNA"/>
</dbReference>
<feature type="domain" description="Cyclic GMP-AMP synthase DncV-like nucleotidyltransferase" evidence="11">
    <location>
        <begin position="56"/>
        <end position="142"/>
    </location>
</feature>
<evidence type="ECO:0000256" key="10">
    <source>
        <dbReference type="ARBA" id="ARBA00048304"/>
    </source>
</evidence>
<evidence type="ECO:0000259" key="11">
    <source>
        <dbReference type="Pfam" id="PF21654"/>
    </source>
</evidence>
<keyword evidence="13" id="KW-1185">Reference proteome</keyword>
<dbReference type="Pfam" id="PF21654">
    <property type="entry name" value="DncV-like_NTFase"/>
    <property type="match status" value="1"/>
</dbReference>
<gene>
    <name evidence="12" type="ORF">HNP73_004525</name>
</gene>
<dbReference type="RefSeq" id="WP_184155446.1">
    <property type="nucleotide sequence ID" value="NZ_JACHFM010000010.1"/>
</dbReference>
<evidence type="ECO:0000256" key="8">
    <source>
        <dbReference type="ARBA" id="ARBA00023118"/>
    </source>
</evidence>
<evidence type="ECO:0000256" key="3">
    <source>
        <dbReference type="ARBA" id="ARBA00022723"/>
    </source>
</evidence>
<comment type="caution">
    <text evidence="12">The sequence shown here is derived from an EMBL/GenBank/DDBJ whole genome shotgun (WGS) entry which is preliminary data.</text>
</comment>
<dbReference type="GO" id="GO:0051607">
    <property type="term" value="P:defense response to virus"/>
    <property type="evidence" value="ECO:0007669"/>
    <property type="project" value="UniProtKB-KW"/>
</dbReference>
<evidence type="ECO:0000256" key="6">
    <source>
        <dbReference type="ARBA" id="ARBA00022842"/>
    </source>
</evidence>
<evidence type="ECO:0000256" key="5">
    <source>
        <dbReference type="ARBA" id="ARBA00022840"/>
    </source>
</evidence>
<reference evidence="12 13" key="1">
    <citation type="submission" date="2020-08" db="EMBL/GenBank/DDBJ databases">
        <title>Genomic Encyclopedia of Type Strains, Phase IV (KMG-IV): sequencing the most valuable type-strain genomes for metagenomic binning, comparative biology and taxonomic classification.</title>
        <authorList>
            <person name="Goeker M."/>
        </authorList>
    </citation>
    <scope>NUCLEOTIDE SEQUENCE [LARGE SCALE GENOMIC DNA]</scope>
    <source>
        <strain evidence="12 13">DSM 101730</strain>
    </source>
</reference>
<evidence type="ECO:0000256" key="7">
    <source>
        <dbReference type="ARBA" id="ARBA00023080"/>
    </source>
</evidence>
<protein>
    <recommendedName>
        <fullName evidence="9">Cyclic GMP-AMP synthase</fullName>
    </recommendedName>
</protein>
<dbReference type="GO" id="GO:0009117">
    <property type="term" value="P:nucleotide metabolic process"/>
    <property type="evidence" value="ECO:0007669"/>
    <property type="project" value="UniProtKB-KW"/>
</dbReference>
<dbReference type="Proteomes" id="UP000549457">
    <property type="component" value="Unassembled WGS sequence"/>
</dbReference>
<dbReference type="InterPro" id="IPR006116">
    <property type="entry name" value="NT_2-5OAS_ClassI-CCAase"/>
</dbReference>
<proteinExistence type="predicted"/>
<dbReference type="AlphaFoldDB" id="A0A840STP3"/>
<keyword evidence="6" id="KW-0460">Magnesium</keyword>
<dbReference type="GO" id="GO:0016779">
    <property type="term" value="F:nucleotidyltransferase activity"/>
    <property type="evidence" value="ECO:0007669"/>
    <property type="project" value="UniProtKB-KW"/>
</dbReference>
<dbReference type="GO" id="GO:0005524">
    <property type="term" value="F:ATP binding"/>
    <property type="evidence" value="ECO:0007669"/>
    <property type="project" value="UniProtKB-KW"/>
</dbReference>
<dbReference type="CDD" id="cd05400">
    <property type="entry name" value="NT_2-5OAS_ClassI-CCAase"/>
    <property type="match status" value="1"/>
</dbReference>
<keyword evidence="3" id="KW-0479">Metal-binding</keyword>
<keyword evidence="2" id="KW-0548">Nucleotidyltransferase</keyword>
<evidence type="ECO:0000256" key="2">
    <source>
        <dbReference type="ARBA" id="ARBA00022695"/>
    </source>
</evidence>
<comment type="catalytic activity">
    <reaction evidence="10">
        <text>GTP + ATP = 3',3'-cGAMP + 2 diphosphate</text>
        <dbReference type="Rhea" id="RHEA:35647"/>
        <dbReference type="ChEBI" id="CHEBI:30616"/>
        <dbReference type="ChEBI" id="CHEBI:33019"/>
        <dbReference type="ChEBI" id="CHEBI:37565"/>
        <dbReference type="ChEBI" id="CHEBI:71501"/>
    </reaction>
    <physiologicalReaction direction="left-to-right" evidence="10">
        <dbReference type="Rhea" id="RHEA:35648"/>
    </physiologicalReaction>
</comment>
<name>A0A840STP3_9RHOB</name>
<dbReference type="InterPro" id="IPR048445">
    <property type="entry name" value="DncV-like_NTFase"/>
</dbReference>
<evidence type="ECO:0000256" key="9">
    <source>
        <dbReference type="ARBA" id="ARBA00044145"/>
    </source>
</evidence>
<evidence type="ECO:0000313" key="12">
    <source>
        <dbReference type="EMBL" id="MBB5224554.1"/>
    </source>
</evidence>
<evidence type="ECO:0000256" key="1">
    <source>
        <dbReference type="ARBA" id="ARBA00022679"/>
    </source>
</evidence>
<evidence type="ECO:0000313" key="13">
    <source>
        <dbReference type="Proteomes" id="UP000549457"/>
    </source>
</evidence>